<gene>
    <name evidence="1" type="ORF">SOW75_07680</name>
</gene>
<sequence>MAVELTYTAICRNNQLFIFDALREDESQTGRRLHEDVTDFANGIGRPNYCTRYVIKNRIMLVAHLKAMESECKAGVLLPALHFECHGDAEKGLWIAASDEYIPWPDLAALIVPLNAASRNNIAAVLATCHGFTLWHSVNIKTPCPFHFLIAPNQEISAGAIHDSLLPFYKEVVSTGDLNMALSHLDSRFQHFIASEWFYSTIASFYTHNYSLKDKEEIMNQMIDNEVAKAGYSNRQLIRKSRVKIKKFLKDPREFYQSLERFFFHGQTNVRYEDLRNFIDSKRLLGEQGNISHEALS</sequence>
<dbReference type="EMBL" id="JAXUBM010000006">
    <property type="protein sequence ID" value="MDZ5738065.1"/>
    <property type="molecule type" value="Genomic_DNA"/>
</dbReference>
<evidence type="ECO:0000313" key="1">
    <source>
        <dbReference type="EMBL" id="MDZ5738065.1"/>
    </source>
</evidence>
<dbReference type="Proteomes" id="UP001292116">
    <property type="component" value="Unassembled WGS sequence"/>
</dbReference>
<protein>
    <submittedName>
        <fullName evidence="1">Uncharacterized protein</fullName>
    </submittedName>
</protein>
<name>A0ABU5KVW0_9PSED</name>
<keyword evidence="2" id="KW-1185">Reference proteome</keyword>
<evidence type="ECO:0000313" key="2">
    <source>
        <dbReference type="Proteomes" id="UP001292116"/>
    </source>
</evidence>
<organism evidence="1 2">
    <name type="scientific">Pseudomonas asiatica</name>
    <dbReference type="NCBI Taxonomy" id="2219225"/>
    <lineage>
        <taxon>Bacteria</taxon>
        <taxon>Pseudomonadati</taxon>
        <taxon>Pseudomonadota</taxon>
        <taxon>Gammaproteobacteria</taxon>
        <taxon>Pseudomonadales</taxon>
        <taxon>Pseudomonadaceae</taxon>
        <taxon>Pseudomonas</taxon>
    </lineage>
</organism>
<reference evidence="1 2" key="1">
    <citation type="submission" date="2023-11" db="EMBL/GenBank/DDBJ databases">
        <title>Draft genomes analysis of Pseudomonas asiatica isolated from milk, feces and farm soil of cows suffering from clinical mastitis.</title>
        <authorList>
            <person name="Rahman T."/>
            <person name="Das Z.C."/>
            <person name="Hoque M.N."/>
        </authorList>
    </citation>
    <scope>NUCLEOTIDE SEQUENCE [LARGE SCALE GENOMIC DNA]</scope>
    <source>
        <strain evidence="1 2">2F2</strain>
    </source>
</reference>
<dbReference type="RefSeq" id="WP_322491022.1">
    <property type="nucleotide sequence ID" value="NZ_JAXUBM010000006.1"/>
</dbReference>
<proteinExistence type="predicted"/>
<accession>A0ABU5KVW0</accession>
<comment type="caution">
    <text evidence="1">The sequence shown here is derived from an EMBL/GenBank/DDBJ whole genome shotgun (WGS) entry which is preliminary data.</text>
</comment>